<comment type="caution">
    <text evidence="17">The sequence shown here is derived from an EMBL/GenBank/DDBJ whole genome shotgun (WGS) entry which is preliminary data.</text>
</comment>
<keyword evidence="8" id="KW-0406">Ion transport</keyword>
<dbReference type="GO" id="GO:0072345">
    <property type="term" value="F:NAADP-sensitive calcium-release channel activity"/>
    <property type="evidence" value="ECO:0007669"/>
    <property type="project" value="TreeGrafter"/>
</dbReference>
<dbReference type="Pfam" id="PF08016">
    <property type="entry name" value="PKD_channel"/>
    <property type="match status" value="1"/>
</dbReference>
<feature type="compositionally biased region" description="Polar residues" evidence="13">
    <location>
        <begin position="42"/>
        <end position="52"/>
    </location>
</feature>
<dbReference type="InterPro" id="IPR039031">
    <property type="entry name" value="Mucolipin"/>
</dbReference>
<evidence type="ECO:0000259" key="15">
    <source>
        <dbReference type="Pfam" id="PF08016"/>
    </source>
</evidence>
<feature type="domain" description="Mucolipin extracytosolic" evidence="16">
    <location>
        <begin position="119"/>
        <end position="301"/>
    </location>
</feature>
<dbReference type="PANTHER" id="PTHR12127:SF6">
    <property type="entry name" value="MUCOLIPIN-1"/>
    <property type="match status" value="1"/>
</dbReference>
<evidence type="ECO:0000256" key="14">
    <source>
        <dbReference type="SAM" id="Phobius"/>
    </source>
</evidence>
<keyword evidence="6" id="KW-0967">Endosome</keyword>
<dbReference type="InterPro" id="IPR013122">
    <property type="entry name" value="PKD1_2_channel"/>
</dbReference>
<feature type="domain" description="Polycystin cation channel PKD1/PKD2" evidence="15">
    <location>
        <begin position="400"/>
        <end position="537"/>
    </location>
</feature>
<feature type="transmembrane region" description="Helical" evidence="14">
    <location>
        <begin position="441"/>
        <end position="463"/>
    </location>
</feature>
<dbReference type="AlphaFoldDB" id="A0AAV9QNM8"/>
<name>A0AAV9QNM8_9TELE</name>
<keyword evidence="5 14" id="KW-0812">Transmembrane</keyword>
<keyword evidence="4" id="KW-1003">Cell membrane</keyword>
<keyword evidence="9 14" id="KW-0472">Membrane</keyword>
<evidence type="ECO:0000313" key="17">
    <source>
        <dbReference type="EMBL" id="KAK5598437.1"/>
    </source>
</evidence>
<keyword evidence="11" id="KW-0407">Ion channel</keyword>
<evidence type="ECO:0000256" key="10">
    <source>
        <dbReference type="ARBA" id="ARBA00023157"/>
    </source>
</evidence>
<protein>
    <submittedName>
        <fullName evidence="17">Mucolipin-1</fullName>
    </submittedName>
</protein>
<dbReference type="GO" id="GO:0005765">
    <property type="term" value="C:lysosomal membrane"/>
    <property type="evidence" value="ECO:0007669"/>
    <property type="project" value="TreeGrafter"/>
</dbReference>
<dbReference type="FunFam" id="1.10.287.70:FF:000033">
    <property type="entry name" value="Mucolipin 1"/>
    <property type="match status" value="1"/>
</dbReference>
<keyword evidence="3" id="KW-0813">Transport</keyword>
<dbReference type="EMBL" id="JAHHUM010003095">
    <property type="protein sequence ID" value="KAK5598437.1"/>
    <property type="molecule type" value="Genomic_DNA"/>
</dbReference>
<evidence type="ECO:0000256" key="5">
    <source>
        <dbReference type="ARBA" id="ARBA00022692"/>
    </source>
</evidence>
<proteinExistence type="predicted"/>
<dbReference type="CDD" id="cd21070">
    <property type="entry name" value="ELD_TRPML1"/>
    <property type="match status" value="1"/>
</dbReference>
<dbReference type="PANTHER" id="PTHR12127">
    <property type="entry name" value="MUCOLIPIN"/>
    <property type="match status" value="1"/>
</dbReference>
<dbReference type="InterPro" id="IPR047316">
    <property type="entry name" value="ML1_ELD"/>
</dbReference>
<dbReference type="InterPro" id="IPR049134">
    <property type="entry name" value="MCLN_ECD"/>
</dbReference>
<keyword evidence="10" id="KW-1015">Disulfide bond</keyword>
<evidence type="ECO:0000256" key="4">
    <source>
        <dbReference type="ARBA" id="ARBA00022475"/>
    </source>
</evidence>
<evidence type="ECO:0000256" key="2">
    <source>
        <dbReference type="ARBA" id="ARBA00004651"/>
    </source>
</evidence>
<dbReference type="Gene3D" id="1.10.287.70">
    <property type="match status" value="1"/>
</dbReference>
<reference evidence="17 18" key="1">
    <citation type="submission" date="2021-06" db="EMBL/GenBank/DDBJ databases">
        <authorList>
            <person name="Palmer J.M."/>
        </authorList>
    </citation>
    <scope>NUCLEOTIDE SEQUENCE [LARGE SCALE GENOMIC DNA]</scope>
    <source>
        <strain evidence="17 18">MEX-2019</strain>
        <tissue evidence="17">Muscle</tissue>
    </source>
</reference>
<sequence>MSNFEADGLQQQKTTPEQGGLFSSVTQYGSTDKSCSTHDHQNTSNHNKQNCPTPMADHWVRADQEEEAIRRKLKYFFMSPCDKYHAKGRKPYKLILQLLKIIIVTVQLALFGISNQVAVTFKEENTMTFKHLFLKDYDQSSDDSFAVYTQQDVYDHMFYTVEKYLTLPETTVGRYAYVYDVGVNGSALSLCQQYYKKGQIDPANDTFNIDPHIVTDCIGVNPLSVPHTLLTSSYKNFTLKFHKLINVTIQFQLKAINIQTIINNEIPDCYTFHITIVMDNKAHSGKVKIWLENQAIIRECKDPSVSGHAESYTRVAFDVAVSLVCLLSLLLCGRSLLRGILLQQEFVQYFKETLDRKVCWADRLEFINGWFILLIISDIFTITGSIIKIGIESKTMSSYDICAILLGTSTLLVWVGVIRYLTFFQKYNILIITLRAAFPNVIRFCCCVAVIYLGYCFCGWIVLGPYHVKFRSLSMVSECLFSLINGDDMFVTFSEMQESSTLVWVFSQLYLYTFISLFIYMVLSLFIALITGAYETIKHQTQESIHITDLHAFIAECTDAPTSGKFRGVETSPCSFFCCCDRTTTYEDVLLGGGCTLSLSPCNAPPLPVAPCGLERLTPADQTANRVQYKEDWGGSTVLCVLQLRFSVVLQLDASSLAPPPYHHHLLLLPARIHPSRRRTACRRSNVEGGSERDELLLSSRVPKSCVGGQKQHGRVRLGRGCSSFSSPEKALVFVSGGGRVGWGETNGVIKAPLEALKSLNNSSKTGLLGPPRALMGSVSKLNPSPSVKLHRRNVPSLYFTSKIKSLFSYFHACSSSDLIVHYSHELSYHCLRSLLFLSSSSVPSTNECISARNFRRGVETLPIWPLLTLPSQWVVNPHITHPHASQNYA</sequence>
<dbReference type="GO" id="GO:0005886">
    <property type="term" value="C:plasma membrane"/>
    <property type="evidence" value="ECO:0007669"/>
    <property type="project" value="UniProtKB-SubCell"/>
</dbReference>
<evidence type="ECO:0000256" key="1">
    <source>
        <dbReference type="ARBA" id="ARBA00004337"/>
    </source>
</evidence>
<comment type="catalytic activity">
    <reaction evidence="12">
        <text>Ca(2+)(in) = Ca(2+)(out)</text>
        <dbReference type="Rhea" id="RHEA:29671"/>
        <dbReference type="ChEBI" id="CHEBI:29108"/>
    </reaction>
</comment>
<evidence type="ECO:0000259" key="16">
    <source>
        <dbReference type="Pfam" id="PF21381"/>
    </source>
</evidence>
<evidence type="ECO:0000256" key="9">
    <source>
        <dbReference type="ARBA" id="ARBA00023136"/>
    </source>
</evidence>
<gene>
    <name evidence="17" type="primary">MCOLN1_2</name>
    <name evidence="17" type="ORF">CRENBAI_011224</name>
</gene>
<evidence type="ECO:0000256" key="13">
    <source>
        <dbReference type="SAM" id="MobiDB-lite"/>
    </source>
</evidence>
<evidence type="ECO:0000256" key="12">
    <source>
        <dbReference type="ARBA" id="ARBA00036634"/>
    </source>
</evidence>
<evidence type="ECO:0000256" key="7">
    <source>
        <dbReference type="ARBA" id="ARBA00022989"/>
    </source>
</evidence>
<feature type="transmembrane region" description="Helical" evidence="14">
    <location>
        <begin position="397"/>
        <end position="421"/>
    </location>
</feature>
<evidence type="ECO:0000256" key="6">
    <source>
        <dbReference type="ARBA" id="ARBA00022753"/>
    </source>
</evidence>
<comment type="subcellular location">
    <subcellularLocation>
        <location evidence="2">Cell membrane</location>
        <topology evidence="2">Multi-pass membrane protein</topology>
    </subcellularLocation>
    <subcellularLocation>
        <location evidence="1">Endosome membrane</location>
        <topology evidence="1">Multi-pass membrane protein</topology>
    </subcellularLocation>
</comment>
<keyword evidence="7 14" id="KW-1133">Transmembrane helix</keyword>
<feature type="compositionally biased region" description="Polar residues" evidence="13">
    <location>
        <begin position="1"/>
        <end position="34"/>
    </location>
</feature>
<evidence type="ECO:0000256" key="8">
    <source>
        <dbReference type="ARBA" id="ARBA00023065"/>
    </source>
</evidence>
<evidence type="ECO:0000256" key="11">
    <source>
        <dbReference type="ARBA" id="ARBA00023303"/>
    </source>
</evidence>
<organism evidence="17 18">
    <name type="scientific">Crenichthys baileyi</name>
    <name type="common">White River springfish</name>
    <dbReference type="NCBI Taxonomy" id="28760"/>
    <lineage>
        <taxon>Eukaryota</taxon>
        <taxon>Metazoa</taxon>
        <taxon>Chordata</taxon>
        <taxon>Craniata</taxon>
        <taxon>Vertebrata</taxon>
        <taxon>Euteleostomi</taxon>
        <taxon>Actinopterygii</taxon>
        <taxon>Neopterygii</taxon>
        <taxon>Teleostei</taxon>
        <taxon>Neoteleostei</taxon>
        <taxon>Acanthomorphata</taxon>
        <taxon>Ovalentaria</taxon>
        <taxon>Atherinomorphae</taxon>
        <taxon>Cyprinodontiformes</taxon>
        <taxon>Goodeidae</taxon>
        <taxon>Crenichthys</taxon>
    </lineage>
</organism>
<evidence type="ECO:0000313" key="18">
    <source>
        <dbReference type="Proteomes" id="UP001311232"/>
    </source>
</evidence>
<evidence type="ECO:0000256" key="3">
    <source>
        <dbReference type="ARBA" id="ARBA00022448"/>
    </source>
</evidence>
<feature type="transmembrane region" description="Helical" evidence="14">
    <location>
        <begin position="370"/>
        <end position="391"/>
    </location>
</feature>
<feature type="region of interest" description="Disordered" evidence="13">
    <location>
        <begin position="1"/>
        <end position="55"/>
    </location>
</feature>
<dbReference type="Proteomes" id="UP001311232">
    <property type="component" value="Unassembled WGS sequence"/>
</dbReference>
<accession>A0AAV9QNM8</accession>
<dbReference type="GO" id="GO:0010008">
    <property type="term" value="C:endosome membrane"/>
    <property type="evidence" value="ECO:0007669"/>
    <property type="project" value="UniProtKB-SubCell"/>
</dbReference>
<dbReference type="Pfam" id="PF21381">
    <property type="entry name" value="MCLN_ECD"/>
    <property type="match status" value="1"/>
</dbReference>
<feature type="transmembrane region" description="Helical" evidence="14">
    <location>
        <begin position="509"/>
        <end position="534"/>
    </location>
</feature>
<keyword evidence="18" id="KW-1185">Reference proteome</keyword>
<feature type="transmembrane region" description="Helical" evidence="14">
    <location>
        <begin position="315"/>
        <end position="337"/>
    </location>
</feature>